<feature type="binding site" evidence="6">
    <location>
        <position position="125"/>
    </location>
    <ligand>
        <name>NAD(+)</name>
        <dbReference type="ChEBI" id="CHEBI:57540"/>
    </ligand>
</feature>
<comment type="catalytic activity">
    <reaction evidence="6">
        <text>L-aspartate + NAD(+) + H2O = oxaloacetate + NH4(+) + NADH + H(+)</text>
        <dbReference type="Rhea" id="RHEA:11788"/>
        <dbReference type="ChEBI" id="CHEBI:15377"/>
        <dbReference type="ChEBI" id="CHEBI:15378"/>
        <dbReference type="ChEBI" id="CHEBI:16452"/>
        <dbReference type="ChEBI" id="CHEBI:28938"/>
        <dbReference type="ChEBI" id="CHEBI:29991"/>
        <dbReference type="ChEBI" id="CHEBI:57540"/>
        <dbReference type="ChEBI" id="CHEBI:57945"/>
        <dbReference type="EC" id="1.4.1.21"/>
    </reaction>
</comment>
<dbReference type="GO" id="GO:0051287">
    <property type="term" value="F:NAD binding"/>
    <property type="evidence" value="ECO:0007669"/>
    <property type="project" value="UniProtKB-UniRule"/>
</dbReference>
<proteinExistence type="inferred from homology"/>
<dbReference type="HAMAP" id="MF_01265">
    <property type="entry name" value="NadX"/>
    <property type="match status" value="1"/>
</dbReference>
<dbReference type="InterPro" id="IPR022487">
    <property type="entry name" value="Asp_DH_arc"/>
</dbReference>
<dbReference type="InterPro" id="IPR011182">
    <property type="entry name" value="L-Asp_DH"/>
</dbReference>
<dbReference type="Gene3D" id="3.40.50.720">
    <property type="entry name" value="NAD(P)-binding Rossmann-like Domain"/>
    <property type="match status" value="1"/>
</dbReference>
<dbReference type="AlphaFoldDB" id="A0A7V3KNW9"/>
<dbReference type="GO" id="GO:0016639">
    <property type="term" value="F:oxidoreductase activity, acting on the CH-NH2 group of donors, NAD or NADP as acceptor"/>
    <property type="evidence" value="ECO:0007669"/>
    <property type="project" value="UniProtKB-UniRule"/>
</dbReference>
<comment type="pathway">
    <text evidence="6">Cofactor biosynthesis; NAD(+) biosynthesis; iminoaspartate from L-aspartate (dehydrogenase route): step 1/1.</text>
</comment>
<dbReference type="PANTHER" id="PTHR31873:SF6">
    <property type="entry name" value="ASPARTATE DEHYDROGENASE DOMAIN-CONTAINING PROTEIN"/>
    <property type="match status" value="1"/>
</dbReference>
<feature type="binding site" evidence="6">
    <location>
        <position position="181"/>
    </location>
    <ligand>
        <name>NAD(+)</name>
        <dbReference type="ChEBI" id="CHEBI:57540"/>
    </ligand>
</feature>
<dbReference type="SUPFAM" id="SSF55347">
    <property type="entry name" value="Glyceraldehyde-3-phosphate dehydrogenase-like, C-terminal domain"/>
    <property type="match status" value="1"/>
</dbReference>
<keyword evidence="5 6" id="KW-0520">NAD</keyword>
<dbReference type="InterPro" id="IPR002811">
    <property type="entry name" value="Asp_DH"/>
</dbReference>
<comment type="caution">
    <text evidence="9">The sequence shown here is derived from an EMBL/GenBank/DDBJ whole genome shotgun (WGS) entry which is preliminary data.</text>
</comment>
<evidence type="ECO:0000259" key="7">
    <source>
        <dbReference type="Pfam" id="PF01958"/>
    </source>
</evidence>
<evidence type="ECO:0000256" key="2">
    <source>
        <dbReference type="ARBA" id="ARBA00022642"/>
    </source>
</evidence>
<evidence type="ECO:0000259" key="8">
    <source>
        <dbReference type="Pfam" id="PF03447"/>
    </source>
</evidence>
<feature type="domain" description="Aspartate dehydrogenase" evidence="7">
    <location>
        <begin position="159"/>
        <end position="245"/>
    </location>
</feature>
<evidence type="ECO:0000313" key="9">
    <source>
        <dbReference type="EMBL" id="HGB36186.1"/>
    </source>
</evidence>
<comment type="catalytic activity">
    <reaction evidence="6">
        <text>L-aspartate + NADP(+) + H2O = oxaloacetate + NH4(+) + NADPH + H(+)</text>
        <dbReference type="Rhea" id="RHEA:11784"/>
        <dbReference type="ChEBI" id="CHEBI:15377"/>
        <dbReference type="ChEBI" id="CHEBI:15378"/>
        <dbReference type="ChEBI" id="CHEBI:16452"/>
        <dbReference type="ChEBI" id="CHEBI:28938"/>
        <dbReference type="ChEBI" id="CHEBI:29991"/>
        <dbReference type="ChEBI" id="CHEBI:57783"/>
        <dbReference type="ChEBI" id="CHEBI:58349"/>
        <dbReference type="EC" id="1.4.1.21"/>
    </reaction>
</comment>
<organism evidence="9">
    <name type="scientific">candidate division WOR-3 bacterium</name>
    <dbReference type="NCBI Taxonomy" id="2052148"/>
    <lineage>
        <taxon>Bacteria</taxon>
        <taxon>Bacteria division WOR-3</taxon>
    </lineage>
</organism>
<evidence type="ECO:0000256" key="6">
    <source>
        <dbReference type="HAMAP-Rule" id="MF_01265"/>
    </source>
</evidence>
<gene>
    <name evidence="6" type="primary">nadX</name>
    <name evidence="9" type="ORF">ENV38_04705</name>
</gene>
<accession>A0A7V3KNW9</accession>
<dbReference type="PIRSF" id="PIRSF005227">
    <property type="entry name" value="Asp_dh_NAD_syn"/>
    <property type="match status" value="1"/>
</dbReference>
<keyword evidence="2 6" id="KW-0662">Pyridine nucleotide biosynthesis</keyword>
<evidence type="ECO:0000256" key="4">
    <source>
        <dbReference type="ARBA" id="ARBA00023002"/>
    </source>
</evidence>
<reference evidence="9" key="1">
    <citation type="journal article" date="2020" name="mSystems">
        <title>Genome- and Community-Level Interaction Insights into Carbon Utilization and Element Cycling Functions of Hydrothermarchaeota in Hydrothermal Sediment.</title>
        <authorList>
            <person name="Zhou Z."/>
            <person name="Liu Y."/>
            <person name="Xu W."/>
            <person name="Pan J."/>
            <person name="Luo Z.H."/>
            <person name="Li M."/>
        </authorList>
    </citation>
    <scope>NUCLEOTIDE SEQUENCE [LARGE SCALE GENOMIC DNA]</scope>
    <source>
        <strain evidence="9">SpSt-754</strain>
    </source>
</reference>
<evidence type="ECO:0000256" key="1">
    <source>
        <dbReference type="ARBA" id="ARBA00008331"/>
    </source>
</evidence>
<dbReference type="GO" id="GO:0050661">
    <property type="term" value="F:NADP binding"/>
    <property type="evidence" value="ECO:0007669"/>
    <property type="project" value="UniProtKB-UniRule"/>
</dbReference>
<keyword evidence="4 6" id="KW-0560">Oxidoreductase</keyword>
<dbReference type="NCBIfam" id="NF009828">
    <property type="entry name" value="PRK13303.1-3"/>
    <property type="match status" value="1"/>
</dbReference>
<dbReference type="NCBIfam" id="NF009829">
    <property type="entry name" value="PRK13303.1-4"/>
    <property type="match status" value="1"/>
</dbReference>
<dbReference type="EC" id="1.4.1.21" evidence="6"/>
<dbReference type="NCBIfam" id="NF009830">
    <property type="entry name" value="PRK13304.1"/>
    <property type="match status" value="1"/>
</dbReference>
<dbReference type="SUPFAM" id="SSF51735">
    <property type="entry name" value="NAD(P)-binding Rossmann-fold domains"/>
    <property type="match status" value="1"/>
</dbReference>
<dbReference type="Pfam" id="PF01958">
    <property type="entry name" value="Asp_DH_C"/>
    <property type="match status" value="1"/>
</dbReference>
<feature type="domain" description="Aspartate/homoserine dehydrogenase NAD-binding" evidence="8">
    <location>
        <begin position="7"/>
        <end position="122"/>
    </location>
</feature>
<dbReference type="GO" id="GO:0033735">
    <property type="term" value="F:aspartate dehydrogenase [NAD(P)+] activity"/>
    <property type="evidence" value="ECO:0007669"/>
    <property type="project" value="UniProtKB-EC"/>
</dbReference>
<feature type="active site" evidence="6">
    <location>
        <position position="211"/>
    </location>
</feature>
<evidence type="ECO:0000256" key="3">
    <source>
        <dbReference type="ARBA" id="ARBA00022857"/>
    </source>
</evidence>
<comment type="function">
    <text evidence="6">Specifically catalyzes the NAD or NADP-dependent dehydrogenation of L-aspartate to iminoaspartate.</text>
</comment>
<dbReference type="GO" id="GO:0009435">
    <property type="term" value="P:NAD+ biosynthetic process"/>
    <property type="evidence" value="ECO:0007669"/>
    <property type="project" value="UniProtKB-UniRule"/>
</dbReference>
<dbReference type="NCBIfam" id="TIGR03855">
    <property type="entry name" value="NAD_NadX"/>
    <property type="match status" value="1"/>
</dbReference>
<dbReference type="Gene3D" id="3.30.360.10">
    <property type="entry name" value="Dihydrodipicolinate Reductase, domain 2"/>
    <property type="match status" value="1"/>
</dbReference>
<protein>
    <recommendedName>
        <fullName evidence="6">L-aspartate dehydrogenase</fullName>
        <ecNumber evidence="6">1.4.1.21</ecNumber>
    </recommendedName>
</protein>
<dbReference type="InterPro" id="IPR020626">
    <property type="entry name" value="Asp_DH_prok"/>
</dbReference>
<dbReference type="InterPro" id="IPR036291">
    <property type="entry name" value="NAD(P)-bd_dom_sf"/>
</dbReference>
<keyword evidence="3 6" id="KW-0521">NADP</keyword>
<dbReference type="EMBL" id="DTGD01000172">
    <property type="protein sequence ID" value="HGB36186.1"/>
    <property type="molecule type" value="Genomic_DNA"/>
</dbReference>
<sequence>MRLGIIGCGAIGSFVAQAIEEDVLPNMHLQVIYDVKVEKAYGLQNLISRKPDIAFTFEDFIKHDIDIVLEAASQEALKDYAFQILESGKDLVAMSAGAFADEEFRHKLFDFARLKNRKIYIPSGAVAGLDGLKALSYVKISKAKLTTRKPPAGLGKEVTAPETLFKGSAIEAAKLFPQNINVAVALGLAGDILEKLEVEVIVDPRVKNNEHTIEVKSEAAELKIVLKNKPFPQNPKTSFLAALSCLQVLRNISSNVIIGG</sequence>
<evidence type="ECO:0000256" key="5">
    <source>
        <dbReference type="ARBA" id="ARBA00023027"/>
    </source>
</evidence>
<comment type="miscellaneous">
    <text evidence="6">The iminoaspartate product is unstable in aqueous solution and can decompose to oxaloacetate and ammonia.</text>
</comment>
<dbReference type="InterPro" id="IPR005106">
    <property type="entry name" value="Asp/hSer_DH_NAD-bd"/>
</dbReference>
<dbReference type="PANTHER" id="PTHR31873">
    <property type="entry name" value="L-ASPARTATE DEHYDROGENASE-RELATED"/>
    <property type="match status" value="1"/>
</dbReference>
<name>A0A7V3KNW9_UNCW3</name>
<comment type="similarity">
    <text evidence="1 6">Belongs to the L-aspartate dehydrogenase family.</text>
</comment>
<dbReference type="UniPathway" id="UPA00253">
    <property type="reaction ID" value="UER00456"/>
</dbReference>
<dbReference type="Pfam" id="PF03447">
    <property type="entry name" value="NAD_binding_3"/>
    <property type="match status" value="1"/>
</dbReference>